<feature type="chain" id="PRO_5001647047" description="RxLR effector protein" evidence="1">
    <location>
        <begin position="23"/>
        <end position="171"/>
    </location>
</feature>
<dbReference type="Proteomes" id="UP000027222">
    <property type="component" value="Unassembled WGS sequence"/>
</dbReference>
<evidence type="ECO:0000313" key="3">
    <source>
        <dbReference type="Proteomes" id="UP000027222"/>
    </source>
</evidence>
<dbReference type="HOGENOM" id="CLU_1562982_0_0_1"/>
<evidence type="ECO:0000256" key="1">
    <source>
        <dbReference type="SAM" id="SignalP"/>
    </source>
</evidence>
<keyword evidence="1" id="KW-0732">Signal</keyword>
<evidence type="ECO:0000313" key="2">
    <source>
        <dbReference type="EMBL" id="KDR81184.1"/>
    </source>
</evidence>
<organism evidence="2 3">
    <name type="scientific">Galerina marginata (strain CBS 339.88)</name>
    <dbReference type="NCBI Taxonomy" id="685588"/>
    <lineage>
        <taxon>Eukaryota</taxon>
        <taxon>Fungi</taxon>
        <taxon>Dikarya</taxon>
        <taxon>Basidiomycota</taxon>
        <taxon>Agaricomycotina</taxon>
        <taxon>Agaricomycetes</taxon>
        <taxon>Agaricomycetidae</taxon>
        <taxon>Agaricales</taxon>
        <taxon>Agaricineae</taxon>
        <taxon>Strophariaceae</taxon>
        <taxon>Galerina</taxon>
    </lineage>
</organism>
<gene>
    <name evidence="2" type="ORF">GALMADRAFT_222704</name>
</gene>
<sequence>MIFPSLYVLFSLVVLAIPAVAAGPIRYREGTIGQRDIDSFNIEARVPDLLRQTTVESRDIVREPLTERDLLESRMFRAGGAGWERVRLMHNLKQTMKNNGGDVMKPMIDHAKHTYDSHNQPDHSKSGLPMHWKGVTQLIRLQQQRAKLPQGQRNVQMAHALVQKQNDRWGH</sequence>
<protein>
    <recommendedName>
        <fullName evidence="4">RxLR effector protein</fullName>
    </recommendedName>
</protein>
<evidence type="ECO:0008006" key="4">
    <source>
        <dbReference type="Google" id="ProtNLM"/>
    </source>
</evidence>
<dbReference type="AlphaFoldDB" id="A0A067TMM8"/>
<keyword evidence="3" id="KW-1185">Reference proteome</keyword>
<feature type="signal peptide" evidence="1">
    <location>
        <begin position="1"/>
        <end position="22"/>
    </location>
</feature>
<accession>A0A067TMM8</accession>
<dbReference type="EMBL" id="KL142371">
    <property type="protein sequence ID" value="KDR81184.1"/>
    <property type="molecule type" value="Genomic_DNA"/>
</dbReference>
<reference evidence="3" key="1">
    <citation type="journal article" date="2014" name="Proc. Natl. Acad. Sci. U.S.A.">
        <title>Extensive sampling of basidiomycete genomes demonstrates inadequacy of the white-rot/brown-rot paradigm for wood decay fungi.</title>
        <authorList>
            <person name="Riley R."/>
            <person name="Salamov A.A."/>
            <person name="Brown D.W."/>
            <person name="Nagy L.G."/>
            <person name="Floudas D."/>
            <person name="Held B.W."/>
            <person name="Levasseur A."/>
            <person name="Lombard V."/>
            <person name="Morin E."/>
            <person name="Otillar R."/>
            <person name="Lindquist E.A."/>
            <person name="Sun H."/>
            <person name="LaButti K.M."/>
            <person name="Schmutz J."/>
            <person name="Jabbour D."/>
            <person name="Luo H."/>
            <person name="Baker S.E."/>
            <person name="Pisabarro A.G."/>
            <person name="Walton J.D."/>
            <person name="Blanchette R.A."/>
            <person name="Henrissat B."/>
            <person name="Martin F."/>
            <person name="Cullen D."/>
            <person name="Hibbett D.S."/>
            <person name="Grigoriev I.V."/>
        </authorList>
    </citation>
    <scope>NUCLEOTIDE SEQUENCE [LARGE SCALE GENOMIC DNA]</scope>
    <source>
        <strain evidence="3">CBS 339.88</strain>
    </source>
</reference>
<name>A0A067TMM8_GALM3</name>
<proteinExistence type="predicted"/>